<dbReference type="InterPro" id="IPR003451">
    <property type="entry name" value="LytB/IspH"/>
</dbReference>
<dbReference type="STRING" id="871968.DESME_09795"/>
<feature type="binding site" evidence="9">
    <location>
        <position position="215"/>
    </location>
    <ligand>
        <name>dimethylallyl diphosphate</name>
        <dbReference type="ChEBI" id="CHEBI:57623"/>
    </ligand>
</feature>
<dbReference type="UniPathway" id="UPA00056">
    <property type="reaction ID" value="UER00097"/>
</dbReference>
<evidence type="ECO:0000256" key="1">
    <source>
        <dbReference type="ARBA" id="ARBA00006767"/>
    </source>
</evidence>
<organism evidence="11 12">
    <name type="scientific">Desulfitobacterium metallireducens DSM 15288</name>
    <dbReference type="NCBI Taxonomy" id="871968"/>
    <lineage>
        <taxon>Bacteria</taxon>
        <taxon>Bacillati</taxon>
        <taxon>Bacillota</taxon>
        <taxon>Clostridia</taxon>
        <taxon>Eubacteriales</taxon>
        <taxon>Desulfitobacteriaceae</taxon>
        <taxon>Desulfitobacterium</taxon>
    </lineage>
</organism>
<dbReference type="FunFam" id="2.40.50.140:FF:000103">
    <property type="entry name" value="protein RRP5 homolog"/>
    <property type="match status" value="1"/>
</dbReference>
<feature type="binding site" evidence="9">
    <location>
        <position position="72"/>
    </location>
    <ligand>
        <name>isopentenyl diphosphate</name>
        <dbReference type="ChEBI" id="CHEBI:128769"/>
    </ligand>
</feature>
<feature type="binding site" evidence="9">
    <location>
        <position position="215"/>
    </location>
    <ligand>
        <name>(2E)-4-hydroxy-3-methylbut-2-enyl diphosphate</name>
        <dbReference type="ChEBI" id="CHEBI:128753"/>
    </ligand>
</feature>
<feature type="domain" description="S1 motif" evidence="10">
    <location>
        <begin position="565"/>
        <end position="634"/>
    </location>
</feature>
<dbReference type="InterPro" id="IPR012340">
    <property type="entry name" value="NA-bd_OB-fold"/>
</dbReference>
<evidence type="ECO:0000256" key="2">
    <source>
        <dbReference type="ARBA" id="ARBA00022485"/>
    </source>
</evidence>
<keyword evidence="2 9" id="KW-0004">4Fe-4S</keyword>
<feature type="binding site" evidence="9">
    <location>
        <position position="215"/>
    </location>
    <ligand>
        <name>isopentenyl diphosphate</name>
        <dbReference type="ChEBI" id="CHEBI:128769"/>
    </ligand>
</feature>
<feature type="binding site" evidence="9">
    <location>
        <position position="94"/>
    </location>
    <ligand>
        <name>[4Fe-4S] cluster</name>
        <dbReference type="ChEBI" id="CHEBI:49883"/>
    </ligand>
</feature>
<feature type="binding site" evidence="9">
    <location>
        <position position="72"/>
    </location>
    <ligand>
        <name>(2E)-4-hydroxy-3-methylbut-2-enyl diphosphate</name>
        <dbReference type="ChEBI" id="CHEBI:128753"/>
    </ligand>
</feature>
<name>W0ECP5_9FIRM</name>
<dbReference type="Pfam" id="PF00575">
    <property type="entry name" value="S1"/>
    <property type="match status" value="4"/>
</dbReference>
<dbReference type="Pfam" id="PF02401">
    <property type="entry name" value="LYTB"/>
    <property type="match status" value="1"/>
</dbReference>
<dbReference type="InterPro" id="IPR003029">
    <property type="entry name" value="S1_domain"/>
</dbReference>
<dbReference type="GO" id="GO:0046872">
    <property type="term" value="F:metal ion binding"/>
    <property type="evidence" value="ECO:0007669"/>
    <property type="project" value="UniProtKB-KW"/>
</dbReference>
<protein>
    <recommendedName>
        <fullName evidence="9">4-hydroxy-3-methylbut-2-enyl diphosphate reductase</fullName>
        <shortName evidence="9">HMBPP reductase</shortName>
        <ecNumber evidence="9">1.17.7.4</ecNumber>
    </recommendedName>
</protein>
<feature type="binding site" evidence="9">
    <location>
        <position position="187"/>
    </location>
    <ligand>
        <name>[4Fe-4S] cluster</name>
        <dbReference type="ChEBI" id="CHEBI:49883"/>
    </ligand>
</feature>
<dbReference type="GO" id="GO:0019288">
    <property type="term" value="P:isopentenyl diphosphate biosynthetic process, methylerythritol 4-phosphate pathway"/>
    <property type="evidence" value="ECO:0007669"/>
    <property type="project" value="UniProtKB-UniRule"/>
</dbReference>
<dbReference type="InterPro" id="IPR035104">
    <property type="entry name" value="Ribosomal_protein_S1-like"/>
</dbReference>
<feature type="domain" description="S1 motif" evidence="10">
    <location>
        <begin position="307"/>
        <end position="376"/>
    </location>
</feature>
<feature type="binding site" evidence="9">
    <location>
        <position position="39"/>
    </location>
    <ligand>
        <name>(2E)-4-hydroxy-3-methylbut-2-enyl diphosphate</name>
        <dbReference type="ChEBI" id="CHEBI:128753"/>
    </ligand>
</feature>
<keyword evidence="9" id="KW-0560">Oxidoreductase</keyword>
<dbReference type="NCBIfam" id="NF002187">
    <property type="entry name" value="PRK01045.1-1"/>
    <property type="match status" value="1"/>
</dbReference>
<evidence type="ECO:0000256" key="5">
    <source>
        <dbReference type="ARBA" id="ARBA00023004"/>
    </source>
</evidence>
<dbReference type="GO" id="GO:0003729">
    <property type="term" value="F:mRNA binding"/>
    <property type="evidence" value="ECO:0007669"/>
    <property type="project" value="UniProtKB-ARBA"/>
</dbReference>
<dbReference type="CDD" id="cd13944">
    <property type="entry name" value="lytB_ispH"/>
    <property type="match status" value="1"/>
</dbReference>
<dbReference type="CDD" id="cd05687">
    <property type="entry name" value="S1_RPS1_repeat_ec1_hs1"/>
    <property type="match status" value="1"/>
</dbReference>
<feature type="binding site" evidence="9">
    <location>
        <position position="258"/>
    </location>
    <ligand>
        <name>dimethylallyl diphosphate</name>
        <dbReference type="ChEBI" id="CHEBI:57623"/>
    </ligand>
</feature>
<keyword evidence="7" id="KW-0687">Ribonucleoprotein</keyword>
<comment type="cofactor">
    <cofactor evidence="9">
        <name>[4Fe-4S] cluster</name>
        <dbReference type="ChEBI" id="CHEBI:49883"/>
    </cofactor>
    <text evidence="9">Binds 1 [4Fe-4S] cluster per subunit.</text>
</comment>
<dbReference type="InterPro" id="IPR050437">
    <property type="entry name" value="Ribos_protein_bS1-like"/>
</dbReference>
<feature type="binding site" evidence="9">
    <location>
        <position position="217"/>
    </location>
    <ligand>
        <name>(2E)-4-hydroxy-3-methylbut-2-enyl diphosphate</name>
        <dbReference type="ChEBI" id="CHEBI:128753"/>
    </ligand>
</feature>
<feature type="binding site" evidence="9">
    <location>
        <position position="121"/>
    </location>
    <ligand>
        <name>dimethylallyl diphosphate</name>
        <dbReference type="ChEBI" id="CHEBI:57623"/>
    </ligand>
</feature>
<feature type="domain" description="S1 motif" evidence="10">
    <location>
        <begin position="480"/>
        <end position="548"/>
    </location>
</feature>
<dbReference type="CDD" id="cd05688">
    <property type="entry name" value="S1_RPS1_repeat_ec3"/>
    <property type="match status" value="1"/>
</dbReference>
<evidence type="ECO:0000256" key="7">
    <source>
        <dbReference type="ARBA" id="ARBA00023274"/>
    </source>
</evidence>
<feature type="binding site" evidence="9">
    <location>
        <position position="258"/>
    </location>
    <ligand>
        <name>isopentenyl diphosphate</name>
        <dbReference type="ChEBI" id="CHEBI:128769"/>
    </ligand>
</feature>
<dbReference type="eggNOG" id="COG0539">
    <property type="taxonomic scope" value="Bacteria"/>
</dbReference>
<feature type="active site" description="Proton donor" evidence="9">
    <location>
        <position position="123"/>
    </location>
</feature>
<feature type="binding site" evidence="9">
    <location>
        <position position="39"/>
    </location>
    <ligand>
        <name>isopentenyl diphosphate</name>
        <dbReference type="ChEBI" id="CHEBI:128769"/>
    </ligand>
</feature>
<gene>
    <name evidence="9" type="primary">ispH</name>
    <name evidence="11" type="ORF">DESME_09795</name>
</gene>
<feature type="domain" description="S1 motif" evidence="10">
    <location>
        <begin position="394"/>
        <end position="459"/>
    </location>
</feature>
<dbReference type="NCBIfam" id="TIGR00216">
    <property type="entry name" value="ispH_lytB"/>
    <property type="match status" value="1"/>
</dbReference>
<evidence type="ECO:0000259" key="10">
    <source>
        <dbReference type="PROSITE" id="PS50126"/>
    </source>
</evidence>
<comment type="pathway">
    <text evidence="9">Isoprenoid biosynthesis; isopentenyl diphosphate biosynthesis via DXP pathway; isopentenyl diphosphate from 1-deoxy-D-xylulose 5-phosphate: step 6/6.</text>
</comment>
<dbReference type="PRINTS" id="PR00681">
    <property type="entry name" value="RIBOSOMALS1"/>
</dbReference>
<comment type="function">
    <text evidence="8">Binds mRNA; thus facilitating recognition of the initiation point. It is needed to translate mRNA with a short Shine-Dalgarno (SD) purine-rich sequence.</text>
</comment>
<dbReference type="Gene3D" id="3.40.1010.20">
    <property type="entry name" value="4-hydroxy-3-methylbut-2-enyl diphosphate reductase, catalytic domain"/>
    <property type="match status" value="2"/>
</dbReference>
<reference evidence="11 12" key="1">
    <citation type="submission" date="2013-12" db="EMBL/GenBank/DDBJ databases">
        <authorList>
            <consortium name="DOE Joint Genome Institute"/>
            <person name="Smidt H."/>
            <person name="Huntemann M."/>
            <person name="Han J."/>
            <person name="Chen A."/>
            <person name="Kyrpides N."/>
            <person name="Mavromatis K."/>
            <person name="Markowitz V."/>
            <person name="Palaniappan K."/>
            <person name="Ivanova N."/>
            <person name="Schaumberg A."/>
            <person name="Pati A."/>
            <person name="Liolios K."/>
            <person name="Nordberg H.P."/>
            <person name="Cantor M.N."/>
            <person name="Hua S.X."/>
            <person name="Woyke T."/>
        </authorList>
    </citation>
    <scope>NUCLEOTIDE SEQUENCE [LARGE SCALE GENOMIC DNA]</scope>
    <source>
        <strain evidence="12">DSM 15288</strain>
    </source>
</reference>
<dbReference type="UniPathway" id="UPA00059">
    <property type="reaction ID" value="UER00105"/>
</dbReference>
<dbReference type="GO" id="GO:0051745">
    <property type="term" value="F:4-hydroxy-3-methylbut-2-enyl diphosphate reductase activity"/>
    <property type="evidence" value="ECO:0007669"/>
    <property type="project" value="UniProtKB-UniRule"/>
</dbReference>
<feature type="binding site" evidence="9">
    <location>
        <position position="12"/>
    </location>
    <ligand>
        <name>[4Fe-4S] cluster</name>
        <dbReference type="ChEBI" id="CHEBI:49883"/>
    </ligand>
</feature>
<dbReference type="GO" id="GO:0005737">
    <property type="term" value="C:cytoplasm"/>
    <property type="evidence" value="ECO:0007669"/>
    <property type="project" value="UniProtKB-ARBA"/>
</dbReference>
<dbReference type="EMBL" id="CP007032">
    <property type="protein sequence ID" value="AHF07283.1"/>
    <property type="molecule type" value="Genomic_DNA"/>
</dbReference>
<dbReference type="GO" id="GO:0016114">
    <property type="term" value="P:terpenoid biosynthetic process"/>
    <property type="evidence" value="ECO:0007669"/>
    <property type="project" value="UniProtKB-UniRule"/>
</dbReference>
<dbReference type="GO" id="GO:0006412">
    <property type="term" value="P:translation"/>
    <property type="evidence" value="ECO:0007669"/>
    <property type="project" value="TreeGrafter"/>
</dbReference>
<proteinExistence type="inferred from homology"/>
<comment type="catalytic activity">
    <reaction evidence="9">
        <text>dimethylallyl diphosphate + 2 oxidized [2Fe-2S]-[ferredoxin] + H2O = (2E)-4-hydroxy-3-methylbut-2-enyl diphosphate + 2 reduced [2Fe-2S]-[ferredoxin] + 2 H(+)</text>
        <dbReference type="Rhea" id="RHEA:24825"/>
        <dbReference type="Rhea" id="RHEA-COMP:10000"/>
        <dbReference type="Rhea" id="RHEA-COMP:10001"/>
        <dbReference type="ChEBI" id="CHEBI:15377"/>
        <dbReference type="ChEBI" id="CHEBI:15378"/>
        <dbReference type="ChEBI" id="CHEBI:33737"/>
        <dbReference type="ChEBI" id="CHEBI:33738"/>
        <dbReference type="ChEBI" id="CHEBI:57623"/>
        <dbReference type="ChEBI" id="CHEBI:128753"/>
        <dbReference type="EC" id="1.17.7.4"/>
    </reaction>
</comment>
<keyword evidence="6 9" id="KW-0411">Iron-sulfur</keyword>
<evidence type="ECO:0000256" key="6">
    <source>
        <dbReference type="ARBA" id="ARBA00023014"/>
    </source>
</evidence>
<dbReference type="PROSITE" id="PS50126">
    <property type="entry name" value="S1"/>
    <property type="match status" value="4"/>
</dbReference>
<dbReference type="Proteomes" id="UP000010847">
    <property type="component" value="Chromosome"/>
</dbReference>
<comment type="pathway">
    <text evidence="9">Isoprenoid biosynthesis; dimethylallyl diphosphate biosynthesis; dimethylallyl diphosphate from (2E)-4-hydroxy-3-methylbutenyl diphosphate: step 1/1.</text>
</comment>
<dbReference type="NCBIfam" id="NF000907">
    <property type="entry name" value="PRK00087.1"/>
    <property type="match status" value="1"/>
</dbReference>
<dbReference type="AlphaFoldDB" id="W0ECP5"/>
<comment type="similarity">
    <text evidence="1">Belongs to the bacterial ribosomal protein bS1 family.</text>
</comment>
<dbReference type="EC" id="1.17.7.4" evidence="9"/>
<dbReference type="HOGENOM" id="CLU_015805_3_1_9"/>
<dbReference type="SMART" id="SM00316">
    <property type="entry name" value="S1"/>
    <property type="match status" value="4"/>
</dbReference>
<keyword evidence="12" id="KW-1185">Reference proteome</keyword>
<feature type="binding site" evidence="9">
    <location>
        <position position="217"/>
    </location>
    <ligand>
        <name>isopentenyl diphosphate</name>
        <dbReference type="ChEBI" id="CHEBI:128769"/>
    </ligand>
</feature>
<feature type="binding site" evidence="9">
    <location>
        <position position="258"/>
    </location>
    <ligand>
        <name>(2E)-4-hydroxy-3-methylbut-2-enyl diphosphate</name>
        <dbReference type="ChEBI" id="CHEBI:128753"/>
    </ligand>
</feature>
<keyword evidence="5 9" id="KW-0408">Iron</keyword>
<evidence type="ECO:0000313" key="12">
    <source>
        <dbReference type="Proteomes" id="UP000010847"/>
    </source>
</evidence>
<dbReference type="KEGG" id="dmt:DESME_09795"/>
<feature type="binding site" evidence="9">
    <location>
        <position position="217"/>
    </location>
    <ligand>
        <name>dimethylallyl diphosphate</name>
        <dbReference type="ChEBI" id="CHEBI:57623"/>
    </ligand>
</feature>
<comment type="caution">
    <text evidence="9">Lacks conserved residue(s) required for the propagation of feature annotation.</text>
</comment>
<dbReference type="GO" id="GO:0051539">
    <property type="term" value="F:4 iron, 4 sulfur cluster binding"/>
    <property type="evidence" value="ECO:0007669"/>
    <property type="project" value="UniProtKB-UniRule"/>
</dbReference>
<feature type="binding site" evidence="9">
    <location>
        <position position="159"/>
    </location>
    <ligand>
        <name>(2E)-4-hydroxy-3-methylbut-2-enyl diphosphate</name>
        <dbReference type="ChEBI" id="CHEBI:128753"/>
    </ligand>
</feature>
<dbReference type="OrthoDB" id="9804077at2"/>
<evidence type="ECO:0000313" key="11">
    <source>
        <dbReference type="EMBL" id="AHF07283.1"/>
    </source>
</evidence>
<dbReference type="Gene3D" id="2.40.50.140">
    <property type="entry name" value="Nucleic acid-binding proteins"/>
    <property type="match status" value="4"/>
</dbReference>
<dbReference type="PANTHER" id="PTHR10724:SF7">
    <property type="entry name" value="SMALL RIBOSOMAL SUBUNIT PROTEIN BS1C"/>
    <property type="match status" value="1"/>
</dbReference>
<dbReference type="eggNOG" id="COG0761">
    <property type="taxonomic scope" value="Bacteria"/>
</dbReference>
<evidence type="ECO:0000256" key="4">
    <source>
        <dbReference type="ARBA" id="ARBA00022980"/>
    </source>
</evidence>
<keyword evidence="4" id="KW-0689">Ribosomal protein</keyword>
<dbReference type="RefSeq" id="WP_006716192.1">
    <property type="nucleotide sequence ID" value="NZ_CP007032.1"/>
</dbReference>
<evidence type="ECO:0000256" key="3">
    <source>
        <dbReference type="ARBA" id="ARBA00022723"/>
    </source>
</evidence>
<keyword evidence="3 9" id="KW-0479">Metal-binding</keyword>
<dbReference type="SUPFAM" id="SSF50249">
    <property type="entry name" value="Nucleic acid-binding proteins"/>
    <property type="match status" value="4"/>
</dbReference>
<dbReference type="FunFam" id="2.40.50.140:FF:000051">
    <property type="entry name" value="RNA-binding transcriptional accessory protein"/>
    <property type="match status" value="1"/>
</dbReference>
<feature type="binding site" evidence="9">
    <location>
        <position position="121"/>
    </location>
    <ligand>
        <name>(2E)-4-hydroxy-3-methylbut-2-enyl diphosphate</name>
        <dbReference type="ChEBI" id="CHEBI:128753"/>
    </ligand>
</feature>
<sequence length="670" mass="73844">MKVIQAEKAGFCFGVKRALERAERTVQNSATVSFGPLIHNQQVVDRLEKQGVRVIDAVEEAKSSETMIIRSHGVPPEIYQAALERGIEVEDATCPFVQKAQKLAAEASQRSQVIVVGDKHHPEVQGILGWAGGDAFAIETLQEAQELPFYPHLSVLAQTTQPHANFQRIVDELHQHTQELTVYNTICNATEERQTVAWELAGKVDVMVVVGGRNSANTRKLASICSEQTETHLIETADELNENWFKGIHKAGLTAGASTPDWIIEEVKKKMTEIDEKDLTVQNEEEMDLNDIDMENWADHMTKLHRGAVVTGTVVKLTHDEVYVDLGWKSEGIISLQELSVAPVSNPSEVVSVGDEIRVVVLKVENQEGNPVLSKRRAAEEEASERLEQLAESKEELQAKVTEVVKGGLLVDVGMRGFVPASQIQLGYVEDLKQFLGQTLRLRVIEFDPAKHKVVLSQKVILAEEQVSKRAELFETLQEGDTVTGVVRRLADFGAFVDIGGVDGLLHVSEMAYSRVKHPSEIVNVGDEVEVQVLKLDKEHSKVSLGLKQLKPSPWDAVAQKYALGSLVTGKVVRLAPFGAFVQLEDGVDALVHISQLSEKRVAKVEDVVKVGDMVQAKVIECKPEEKRISLSIREAISEAQATQDEEVLAAQSDIPAVTIGDVLKQDLEQ</sequence>
<accession>W0ECP5</accession>
<comment type="catalytic activity">
    <reaction evidence="9">
        <text>isopentenyl diphosphate + 2 oxidized [2Fe-2S]-[ferredoxin] + H2O = (2E)-4-hydroxy-3-methylbut-2-enyl diphosphate + 2 reduced [2Fe-2S]-[ferredoxin] + 2 H(+)</text>
        <dbReference type="Rhea" id="RHEA:24488"/>
        <dbReference type="Rhea" id="RHEA-COMP:10000"/>
        <dbReference type="Rhea" id="RHEA-COMP:10001"/>
        <dbReference type="ChEBI" id="CHEBI:15377"/>
        <dbReference type="ChEBI" id="CHEBI:15378"/>
        <dbReference type="ChEBI" id="CHEBI:33737"/>
        <dbReference type="ChEBI" id="CHEBI:33738"/>
        <dbReference type="ChEBI" id="CHEBI:128753"/>
        <dbReference type="ChEBI" id="CHEBI:128769"/>
        <dbReference type="EC" id="1.17.7.4"/>
    </reaction>
</comment>
<dbReference type="HAMAP" id="MF_00191">
    <property type="entry name" value="IspH"/>
    <property type="match status" value="1"/>
</dbReference>
<dbReference type="GO" id="GO:0003735">
    <property type="term" value="F:structural constituent of ribosome"/>
    <property type="evidence" value="ECO:0007669"/>
    <property type="project" value="TreeGrafter"/>
</dbReference>
<feature type="binding site" evidence="9">
    <location>
        <position position="72"/>
    </location>
    <ligand>
        <name>dimethylallyl diphosphate</name>
        <dbReference type="ChEBI" id="CHEBI:57623"/>
    </ligand>
</feature>
<dbReference type="CDD" id="cd04465">
    <property type="entry name" value="S1_RPS1_repeat_ec2_hs2"/>
    <property type="match status" value="1"/>
</dbReference>
<comment type="similarity">
    <text evidence="9">Belongs to the IspH family.</text>
</comment>
<evidence type="ECO:0000256" key="9">
    <source>
        <dbReference type="HAMAP-Rule" id="MF_00191"/>
    </source>
</evidence>
<comment type="function">
    <text evidence="9">Catalyzes the conversion of 1-hydroxy-2-methyl-2-(E)-butenyl 4-diphosphate (HMBPP) into a mixture of isopentenyl diphosphate (IPP) and dimethylallyl diphosphate (DMAPP). Acts in the terminal step of the DOXP/MEP pathway for isoprenoid precursor biosynthesis.</text>
</comment>
<dbReference type="Gene3D" id="3.40.50.11270">
    <property type="match status" value="1"/>
</dbReference>
<keyword evidence="9" id="KW-0414">Isoprene biosynthesis</keyword>
<evidence type="ECO:0000256" key="8">
    <source>
        <dbReference type="ARBA" id="ARBA00025604"/>
    </source>
</evidence>
<dbReference type="PANTHER" id="PTHR10724">
    <property type="entry name" value="30S RIBOSOMAL PROTEIN S1"/>
    <property type="match status" value="1"/>
</dbReference>
<dbReference type="NCBIfam" id="NF005208">
    <property type="entry name" value="PRK06676.1"/>
    <property type="match status" value="1"/>
</dbReference>
<feature type="binding site" evidence="9">
    <location>
        <position position="39"/>
    </location>
    <ligand>
        <name>dimethylallyl diphosphate</name>
        <dbReference type="ChEBI" id="CHEBI:57623"/>
    </ligand>
</feature>
<dbReference type="GO" id="GO:0050992">
    <property type="term" value="P:dimethylallyl diphosphate biosynthetic process"/>
    <property type="evidence" value="ECO:0007669"/>
    <property type="project" value="UniProtKB-UniRule"/>
</dbReference>
<feature type="binding site" evidence="9">
    <location>
        <position position="121"/>
    </location>
    <ligand>
        <name>isopentenyl diphosphate</name>
        <dbReference type="ChEBI" id="CHEBI:128769"/>
    </ligand>
</feature>